<reference evidence="1 2" key="2">
    <citation type="journal article" date="2022" name="Mol. Ecol. Resour.">
        <title>The genomes of chicory, endive, great burdock and yacon provide insights into Asteraceae paleo-polyploidization history and plant inulin production.</title>
        <authorList>
            <person name="Fan W."/>
            <person name="Wang S."/>
            <person name="Wang H."/>
            <person name="Wang A."/>
            <person name="Jiang F."/>
            <person name="Liu H."/>
            <person name="Zhao H."/>
            <person name="Xu D."/>
            <person name="Zhang Y."/>
        </authorList>
    </citation>
    <scope>NUCLEOTIDE SEQUENCE [LARGE SCALE GENOMIC DNA]</scope>
    <source>
        <strain evidence="2">cv. Niubang</strain>
    </source>
</reference>
<organism evidence="1 2">
    <name type="scientific">Arctium lappa</name>
    <name type="common">Greater burdock</name>
    <name type="synonym">Lappa major</name>
    <dbReference type="NCBI Taxonomy" id="4217"/>
    <lineage>
        <taxon>Eukaryota</taxon>
        <taxon>Viridiplantae</taxon>
        <taxon>Streptophyta</taxon>
        <taxon>Embryophyta</taxon>
        <taxon>Tracheophyta</taxon>
        <taxon>Spermatophyta</taxon>
        <taxon>Magnoliopsida</taxon>
        <taxon>eudicotyledons</taxon>
        <taxon>Gunneridae</taxon>
        <taxon>Pentapetalae</taxon>
        <taxon>asterids</taxon>
        <taxon>campanulids</taxon>
        <taxon>Asterales</taxon>
        <taxon>Asteraceae</taxon>
        <taxon>Carduoideae</taxon>
        <taxon>Cardueae</taxon>
        <taxon>Arctiinae</taxon>
        <taxon>Arctium</taxon>
    </lineage>
</organism>
<comment type="caution">
    <text evidence="1">The sequence shown here is derived from an EMBL/GenBank/DDBJ whole genome shotgun (WGS) entry which is preliminary data.</text>
</comment>
<sequence>MDSAKFALQAKFYSNDLMMQLGSDTRPLVLTNEDEFTQWQDSFINFIERQTNGENMMKSLSEGPFTCFMNNFEELKAKDNESLKAIFDRFCVVINDLRKIKVEKTDLETIMKFLNSLQSEWNKACHRLRNDVRIFTMQIQELYEILLTDESLVLEKKTKLDKKNKKAVDPVALLTKQLNEQALSDNDYTGSTDDDGEALQKAMILLSYHYKKKFQPRSGSNSSRFTSGPKVKVP</sequence>
<evidence type="ECO:0000313" key="1">
    <source>
        <dbReference type="EMBL" id="KAI3729576.1"/>
    </source>
</evidence>
<name>A0ACB9C5K9_ARCLA</name>
<dbReference type="EMBL" id="CM042051">
    <property type="protein sequence ID" value="KAI3729576.1"/>
    <property type="molecule type" value="Genomic_DNA"/>
</dbReference>
<dbReference type="Proteomes" id="UP001055879">
    <property type="component" value="Linkage Group LG05"/>
</dbReference>
<keyword evidence="2" id="KW-1185">Reference proteome</keyword>
<protein>
    <submittedName>
        <fullName evidence="1">Uncharacterized protein</fullName>
    </submittedName>
</protein>
<accession>A0ACB9C5K9</accession>
<gene>
    <name evidence="1" type="ORF">L6452_18237</name>
</gene>
<evidence type="ECO:0000313" key="2">
    <source>
        <dbReference type="Proteomes" id="UP001055879"/>
    </source>
</evidence>
<proteinExistence type="predicted"/>
<reference evidence="2" key="1">
    <citation type="journal article" date="2022" name="Mol. Ecol. Resour.">
        <title>The genomes of chicory, endive, great burdock and yacon provide insights into Asteraceae palaeo-polyploidization history and plant inulin production.</title>
        <authorList>
            <person name="Fan W."/>
            <person name="Wang S."/>
            <person name="Wang H."/>
            <person name="Wang A."/>
            <person name="Jiang F."/>
            <person name="Liu H."/>
            <person name="Zhao H."/>
            <person name="Xu D."/>
            <person name="Zhang Y."/>
        </authorList>
    </citation>
    <scope>NUCLEOTIDE SEQUENCE [LARGE SCALE GENOMIC DNA]</scope>
    <source>
        <strain evidence="2">cv. Niubang</strain>
    </source>
</reference>